<feature type="compositionally biased region" description="Low complexity" evidence="1">
    <location>
        <begin position="321"/>
        <end position="340"/>
    </location>
</feature>
<feature type="region of interest" description="Disordered" evidence="1">
    <location>
        <begin position="193"/>
        <end position="213"/>
    </location>
</feature>
<feature type="compositionally biased region" description="Polar residues" evidence="1">
    <location>
        <begin position="236"/>
        <end position="253"/>
    </location>
</feature>
<evidence type="ECO:0000313" key="2">
    <source>
        <dbReference type="EMBL" id="KAK7457871.1"/>
    </source>
</evidence>
<evidence type="ECO:0000313" key="3">
    <source>
        <dbReference type="Proteomes" id="UP001498398"/>
    </source>
</evidence>
<feature type="compositionally biased region" description="Polar residues" evidence="1">
    <location>
        <begin position="341"/>
        <end position="350"/>
    </location>
</feature>
<feature type="compositionally biased region" description="Low complexity" evidence="1">
    <location>
        <begin position="280"/>
        <end position="313"/>
    </location>
</feature>
<comment type="caution">
    <text evidence="2">The sequence shown here is derived from an EMBL/GenBank/DDBJ whole genome shotgun (WGS) entry which is preliminary data.</text>
</comment>
<gene>
    <name evidence="2" type="ORF">VKT23_010215</name>
</gene>
<keyword evidence="3" id="KW-1185">Reference proteome</keyword>
<reference evidence="2 3" key="1">
    <citation type="submission" date="2024-01" db="EMBL/GenBank/DDBJ databases">
        <title>A draft genome for the cacao thread blight pathogen Marasmiellus scandens.</title>
        <authorList>
            <person name="Baruah I.K."/>
            <person name="Leung J."/>
            <person name="Bukari Y."/>
            <person name="Amoako-Attah I."/>
            <person name="Meinhardt L.W."/>
            <person name="Bailey B.A."/>
            <person name="Cohen S.P."/>
        </authorList>
    </citation>
    <scope>NUCLEOTIDE SEQUENCE [LARGE SCALE GENOMIC DNA]</scope>
    <source>
        <strain evidence="2 3">GH-19</strain>
    </source>
</reference>
<protein>
    <submittedName>
        <fullName evidence="2">Uncharacterized protein</fullName>
    </submittedName>
</protein>
<feature type="region of interest" description="Disordered" evidence="1">
    <location>
        <begin position="234"/>
        <end position="257"/>
    </location>
</feature>
<name>A0ABR1JF09_9AGAR</name>
<organism evidence="2 3">
    <name type="scientific">Marasmiellus scandens</name>
    <dbReference type="NCBI Taxonomy" id="2682957"/>
    <lineage>
        <taxon>Eukaryota</taxon>
        <taxon>Fungi</taxon>
        <taxon>Dikarya</taxon>
        <taxon>Basidiomycota</taxon>
        <taxon>Agaricomycotina</taxon>
        <taxon>Agaricomycetes</taxon>
        <taxon>Agaricomycetidae</taxon>
        <taxon>Agaricales</taxon>
        <taxon>Marasmiineae</taxon>
        <taxon>Omphalotaceae</taxon>
        <taxon>Marasmiellus</taxon>
    </lineage>
</organism>
<dbReference type="EMBL" id="JBANRG010000019">
    <property type="protein sequence ID" value="KAK7457871.1"/>
    <property type="molecule type" value="Genomic_DNA"/>
</dbReference>
<feature type="compositionally biased region" description="Polar residues" evidence="1">
    <location>
        <begin position="110"/>
        <end position="127"/>
    </location>
</feature>
<proteinExistence type="predicted"/>
<accession>A0ABR1JF09</accession>
<feature type="region of interest" description="Disordered" evidence="1">
    <location>
        <begin position="100"/>
        <end position="128"/>
    </location>
</feature>
<feature type="region of interest" description="Disordered" evidence="1">
    <location>
        <begin position="272"/>
        <end position="413"/>
    </location>
</feature>
<feature type="compositionally biased region" description="Low complexity" evidence="1">
    <location>
        <begin position="379"/>
        <end position="405"/>
    </location>
</feature>
<evidence type="ECO:0000256" key="1">
    <source>
        <dbReference type="SAM" id="MobiDB-lite"/>
    </source>
</evidence>
<dbReference type="Proteomes" id="UP001498398">
    <property type="component" value="Unassembled WGS sequence"/>
</dbReference>
<sequence>MKDSLNSLKKKYDSLFNERDKLVAENNHLKGQIVESRSSYQTLVDGLSAFSSSSNGLKPLPTTKPDPAPLNWKDYPNVKYWDDGSYTNAKKHARGMMDGLETKTKPRGQPSRTSTVNSYPYLQNADGSSVPKAVTDALRQDLPDEIAKTFIINKILNNPKYFFLRLCIGWWKAMTFIGPVFSDWIRYFESDSKDDYDDDGSAPPAKRRWTSAKEDILDEPSLLRMSEELDVKMDIDNSSPGSEMKGPTTTSPVINPLSDADLIASLDDYTTMTSSTPAHSSTMVTTTPESSTTKSSPAPSSSKSSTRPVHSSTVTTTPGHSSTSLSAMSTPSSSKLSTTLAHSSVVTTLGPSTNSSAPSSTKSLTTPAPSHSSKVTTTLGPSSTNSSATSTPSSTELTTTLGPSTKLLTTSGP</sequence>
<feature type="compositionally biased region" description="Low complexity" evidence="1">
    <location>
        <begin position="351"/>
        <end position="370"/>
    </location>
</feature>